<keyword evidence="1" id="KW-0732">Signal</keyword>
<sequence>MNNMNSLIWLCCCFPVLIFGAGLPDDIEKCHFGDSTCLVRSINSLIKRYPKGIPEIGIPPLDSYNYSDSIILESPSHGPIWMDFRMRDNVSKGFNNATITHVEGFLYEPNQKQIVLKVRLPRLLHEATYEMVGKVMFFVYNTTGRLSSDFQNIRITLTIKALVEYRNDKRYLKIYDLKPSIDLDRWIIWLENLYKDNMDVTIFMNQLLNENWVEFWNELQPGLIKSFTISFTTLINKVFENIAYDDMFLPYLDVRIGS</sequence>
<proteinExistence type="predicted"/>
<dbReference type="Pfam" id="PF06585">
    <property type="entry name" value="JHBP"/>
    <property type="match status" value="1"/>
</dbReference>
<dbReference type="GeneID" id="118877546"/>
<dbReference type="Gene3D" id="3.15.10.30">
    <property type="entry name" value="Haemolymph juvenile hormone binding protein"/>
    <property type="match status" value="1"/>
</dbReference>
<dbReference type="AlphaFoldDB" id="A0AB40A6N2"/>
<feature type="signal peptide" evidence="1">
    <location>
        <begin position="1"/>
        <end position="20"/>
    </location>
</feature>
<dbReference type="InterPro" id="IPR010562">
    <property type="entry name" value="Haemolymph_juvenile_hormone-bd"/>
</dbReference>
<dbReference type="InterPro" id="IPR038606">
    <property type="entry name" value="To_sf"/>
</dbReference>
<dbReference type="PANTHER" id="PTHR11008:SF32">
    <property type="entry name" value="CIRCADIAN CLOCK-CONTROLLED PROTEIN DAYWAKE-RELATED"/>
    <property type="match status" value="1"/>
</dbReference>
<dbReference type="GO" id="GO:0005615">
    <property type="term" value="C:extracellular space"/>
    <property type="evidence" value="ECO:0007669"/>
    <property type="project" value="TreeGrafter"/>
</dbReference>
<dbReference type="RefSeq" id="XP_036672535.3">
    <property type="nucleotide sequence ID" value="XM_036816640.3"/>
</dbReference>
<dbReference type="SMART" id="SM00700">
    <property type="entry name" value="JHBP"/>
    <property type="match status" value="1"/>
</dbReference>
<evidence type="ECO:0000313" key="3">
    <source>
        <dbReference type="RefSeq" id="XP_036672535.3"/>
    </source>
</evidence>
<name>A0AB40A6N2_DROSZ</name>
<keyword evidence="2" id="KW-1185">Reference proteome</keyword>
<evidence type="ECO:0000313" key="2">
    <source>
        <dbReference type="Proteomes" id="UP001652628"/>
    </source>
</evidence>
<dbReference type="Proteomes" id="UP001652628">
    <property type="component" value="Chromosome 3"/>
</dbReference>
<accession>A0AB40A6N2</accession>
<dbReference type="PANTHER" id="PTHR11008">
    <property type="entry name" value="PROTEIN TAKEOUT-LIKE PROTEIN"/>
    <property type="match status" value="1"/>
</dbReference>
<protein>
    <submittedName>
        <fullName evidence="3">Protein takeout</fullName>
    </submittedName>
</protein>
<feature type="chain" id="PRO_5047355610" evidence="1">
    <location>
        <begin position="21"/>
        <end position="258"/>
    </location>
</feature>
<evidence type="ECO:0000256" key="1">
    <source>
        <dbReference type="SAM" id="SignalP"/>
    </source>
</evidence>
<gene>
    <name evidence="3" type="primary">LOC118877546</name>
</gene>
<reference evidence="3" key="1">
    <citation type="submission" date="2025-08" db="UniProtKB">
        <authorList>
            <consortium name="RefSeq"/>
        </authorList>
    </citation>
    <scope>IDENTIFICATION</scope>
</reference>
<organism evidence="2 3">
    <name type="scientific">Drosophila suzukii</name>
    <name type="common">Spotted-wing drosophila fruit fly</name>
    <dbReference type="NCBI Taxonomy" id="28584"/>
    <lineage>
        <taxon>Eukaryota</taxon>
        <taxon>Metazoa</taxon>
        <taxon>Ecdysozoa</taxon>
        <taxon>Arthropoda</taxon>
        <taxon>Hexapoda</taxon>
        <taxon>Insecta</taxon>
        <taxon>Pterygota</taxon>
        <taxon>Neoptera</taxon>
        <taxon>Endopterygota</taxon>
        <taxon>Diptera</taxon>
        <taxon>Brachycera</taxon>
        <taxon>Muscomorpha</taxon>
        <taxon>Ephydroidea</taxon>
        <taxon>Drosophilidae</taxon>
        <taxon>Drosophila</taxon>
        <taxon>Sophophora</taxon>
    </lineage>
</organism>
<dbReference type="GO" id="GO:0007623">
    <property type="term" value="P:circadian rhythm"/>
    <property type="evidence" value="ECO:0007669"/>
    <property type="project" value="UniProtKB-ARBA"/>
</dbReference>